<dbReference type="Pfam" id="PF13649">
    <property type="entry name" value="Methyltransf_25"/>
    <property type="match status" value="1"/>
</dbReference>
<feature type="domain" description="Methyltransferase" evidence="4">
    <location>
        <begin position="41"/>
        <end position="137"/>
    </location>
</feature>
<keyword evidence="2 5" id="KW-0808">Transferase</keyword>
<dbReference type="GO" id="GO:0008168">
    <property type="term" value="F:methyltransferase activity"/>
    <property type="evidence" value="ECO:0007669"/>
    <property type="project" value="UniProtKB-KW"/>
</dbReference>
<accession>A0A7Y9J5R5</accession>
<dbReference type="InterPro" id="IPR029063">
    <property type="entry name" value="SAM-dependent_MTases_sf"/>
</dbReference>
<dbReference type="GO" id="GO:0032259">
    <property type="term" value="P:methylation"/>
    <property type="evidence" value="ECO:0007669"/>
    <property type="project" value="UniProtKB-KW"/>
</dbReference>
<comment type="caution">
    <text evidence="5">The sequence shown here is derived from an EMBL/GenBank/DDBJ whole genome shotgun (WGS) entry which is preliminary data.</text>
</comment>
<dbReference type="RefSeq" id="WP_343053965.1">
    <property type="nucleotide sequence ID" value="NZ_BAABHP010000007.1"/>
</dbReference>
<keyword evidence="6" id="KW-1185">Reference proteome</keyword>
<dbReference type="Gene3D" id="3.40.50.150">
    <property type="entry name" value="Vaccinia Virus protein VP39"/>
    <property type="match status" value="1"/>
</dbReference>
<gene>
    <name evidence="5" type="ORF">BJ983_001946</name>
</gene>
<evidence type="ECO:0000313" key="6">
    <source>
        <dbReference type="Proteomes" id="UP000535890"/>
    </source>
</evidence>
<keyword evidence="3" id="KW-0949">S-adenosyl-L-methionine</keyword>
<evidence type="ECO:0000313" key="5">
    <source>
        <dbReference type="EMBL" id="NYD35844.1"/>
    </source>
</evidence>
<sequence length="255" mass="26334">MTARPARPPVPPAVDVVAASLYDELAAARARRAAGEGAPHVLDVGGGSGAWAVPLAAEGCEVTVVDSSANALAVLRSRARDAGVADRVRALQADVDALAEVTDGVHADLVLGHGLLEYVDDPVAAVRSLAAATAPCGLVSLLVANRYAAVLARVVSGRVGEARRMLADPAGRWGPADQLLRRMDTAEVTALVEQEEALTLERVQGYRVLADLVPEHAPDAGAPGDLAELEALAATTPPLRDLASRIHVLARRTGD</sequence>
<proteinExistence type="predicted"/>
<reference evidence="5 6" key="1">
    <citation type="submission" date="2020-07" db="EMBL/GenBank/DDBJ databases">
        <title>Sequencing the genomes of 1000 actinobacteria strains.</title>
        <authorList>
            <person name="Klenk H.-P."/>
        </authorList>
    </citation>
    <scope>NUCLEOTIDE SEQUENCE [LARGE SCALE GENOMIC DNA]</scope>
    <source>
        <strain evidence="5 6">DSM 45772</strain>
    </source>
</reference>
<dbReference type="Proteomes" id="UP000535890">
    <property type="component" value="Unassembled WGS sequence"/>
</dbReference>
<dbReference type="PANTHER" id="PTHR43464">
    <property type="entry name" value="METHYLTRANSFERASE"/>
    <property type="match status" value="1"/>
</dbReference>
<evidence type="ECO:0000256" key="2">
    <source>
        <dbReference type="ARBA" id="ARBA00022679"/>
    </source>
</evidence>
<dbReference type="InterPro" id="IPR041698">
    <property type="entry name" value="Methyltransf_25"/>
</dbReference>
<name>A0A7Y9J5R5_9PSEU</name>
<organism evidence="5 6">
    <name type="scientific">Actinomycetospora corticicola</name>
    <dbReference type="NCBI Taxonomy" id="663602"/>
    <lineage>
        <taxon>Bacteria</taxon>
        <taxon>Bacillati</taxon>
        <taxon>Actinomycetota</taxon>
        <taxon>Actinomycetes</taxon>
        <taxon>Pseudonocardiales</taxon>
        <taxon>Pseudonocardiaceae</taxon>
        <taxon>Actinomycetospora</taxon>
    </lineage>
</organism>
<protein>
    <submittedName>
        <fullName evidence="5">SAM-dependent methyltransferase</fullName>
    </submittedName>
</protein>
<keyword evidence="1 5" id="KW-0489">Methyltransferase</keyword>
<evidence type="ECO:0000256" key="3">
    <source>
        <dbReference type="ARBA" id="ARBA00022691"/>
    </source>
</evidence>
<dbReference type="EMBL" id="JACCBN010000001">
    <property type="protein sequence ID" value="NYD35844.1"/>
    <property type="molecule type" value="Genomic_DNA"/>
</dbReference>
<evidence type="ECO:0000259" key="4">
    <source>
        <dbReference type="Pfam" id="PF13649"/>
    </source>
</evidence>
<dbReference type="SUPFAM" id="SSF53335">
    <property type="entry name" value="S-adenosyl-L-methionine-dependent methyltransferases"/>
    <property type="match status" value="1"/>
</dbReference>
<dbReference type="PANTHER" id="PTHR43464:SF19">
    <property type="entry name" value="UBIQUINONE BIOSYNTHESIS O-METHYLTRANSFERASE, MITOCHONDRIAL"/>
    <property type="match status" value="1"/>
</dbReference>
<evidence type="ECO:0000256" key="1">
    <source>
        <dbReference type="ARBA" id="ARBA00022603"/>
    </source>
</evidence>
<dbReference type="CDD" id="cd02440">
    <property type="entry name" value="AdoMet_MTases"/>
    <property type="match status" value="1"/>
</dbReference>
<dbReference type="AlphaFoldDB" id="A0A7Y9J5R5"/>